<feature type="compositionally biased region" description="Basic and acidic residues" evidence="8">
    <location>
        <begin position="986"/>
        <end position="999"/>
    </location>
</feature>
<dbReference type="UniPathway" id="UPA00002">
    <property type="reaction ID" value="UER00468"/>
</dbReference>
<feature type="compositionally biased region" description="Polar residues" evidence="8">
    <location>
        <begin position="394"/>
        <end position="418"/>
    </location>
</feature>
<reference evidence="9 10" key="1">
    <citation type="submission" date="2017-06" db="EMBL/GenBank/DDBJ databases">
        <title>Draft genome sequence of a variant of Elsinoe murrayae.</title>
        <authorList>
            <person name="Cheng Q."/>
        </authorList>
    </citation>
    <scope>NUCLEOTIDE SEQUENCE [LARGE SCALE GENOMIC DNA]</scope>
    <source>
        <strain evidence="9 10">CQ-2017a</strain>
    </source>
</reference>
<evidence type="ECO:0000256" key="7">
    <source>
        <dbReference type="ARBA" id="ARBA00048791"/>
    </source>
</evidence>
<feature type="compositionally biased region" description="Polar residues" evidence="8">
    <location>
        <begin position="459"/>
        <end position="495"/>
    </location>
</feature>
<dbReference type="PANTHER" id="PTHR10889">
    <property type="entry name" value="DEOXYRIBOSE-PHOSPHATE ALDOLASE"/>
    <property type="match status" value="1"/>
</dbReference>
<feature type="compositionally biased region" description="Low complexity" evidence="8">
    <location>
        <begin position="628"/>
        <end position="648"/>
    </location>
</feature>
<dbReference type="GO" id="GO:0009264">
    <property type="term" value="P:deoxyribonucleotide catabolic process"/>
    <property type="evidence" value="ECO:0007669"/>
    <property type="project" value="InterPro"/>
</dbReference>
<feature type="region of interest" description="Disordered" evidence="8">
    <location>
        <begin position="758"/>
        <end position="778"/>
    </location>
</feature>
<feature type="compositionally biased region" description="Polar residues" evidence="8">
    <location>
        <begin position="836"/>
        <end position="851"/>
    </location>
</feature>
<feature type="compositionally biased region" description="Basic and acidic residues" evidence="8">
    <location>
        <begin position="903"/>
        <end position="917"/>
    </location>
</feature>
<dbReference type="InterPro" id="IPR011343">
    <property type="entry name" value="DeoC"/>
</dbReference>
<dbReference type="PANTHER" id="PTHR10889:SF1">
    <property type="entry name" value="DEOXYRIBOSE-PHOSPHATE ALDOLASE"/>
    <property type="match status" value="1"/>
</dbReference>
<comment type="caution">
    <text evidence="9">The sequence shown here is derived from an EMBL/GenBank/DDBJ whole genome shotgun (WGS) entry which is preliminary data.</text>
</comment>
<feature type="compositionally biased region" description="Acidic residues" evidence="8">
    <location>
        <begin position="1135"/>
        <end position="1144"/>
    </location>
</feature>
<dbReference type="GO" id="GO:0046386">
    <property type="term" value="P:deoxyribose phosphate catabolic process"/>
    <property type="evidence" value="ECO:0007669"/>
    <property type="project" value="UniProtKB-UniPathway"/>
</dbReference>
<keyword evidence="3" id="KW-0963">Cytoplasm</keyword>
<dbReference type="SMART" id="SM01133">
    <property type="entry name" value="DeoC"/>
    <property type="match status" value="1"/>
</dbReference>
<organism evidence="9 10">
    <name type="scientific">Sphaceloma murrayae</name>
    <dbReference type="NCBI Taxonomy" id="2082308"/>
    <lineage>
        <taxon>Eukaryota</taxon>
        <taxon>Fungi</taxon>
        <taxon>Dikarya</taxon>
        <taxon>Ascomycota</taxon>
        <taxon>Pezizomycotina</taxon>
        <taxon>Dothideomycetes</taxon>
        <taxon>Dothideomycetidae</taxon>
        <taxon>Myriangiales</taxon>
        <taxon>Elsinoaceae</taxon>
        <taxon>Sphaceloma</taxon>
    </lineage>
</organism>
<dbReference type="OrthoDB" id="5945798at2759"/>
<dbReference type="CDD" id="cd00959">
    <property type="entry name" value="DeoC"/>
    <property type="match status" value="1"/>
</dbReference>
<comment type="similarity">
    <text evidence="1">Belongs to the DeoC/FbaB aldolase family. DeoC type 1 subfamily.</text>
</comment>
<feature type="compositionally biased region" description="Basic and acidic residues" evidence="8">
    <location>
        <begin position="331"/>
        <end position="340"/>
    </location>
</feature>
<evidence type="ECO:0000256" key="4">
    <source>
        <dbReference type="ARBA" id="ARBA00023239"/>
    </source>
</evidence>
<keyword evidence="10" id="KW-1185">Reference proteome</keyword>
<feature type="compositionally biased region" description="Polar residues" evidence="8">
    <location>
        <begin position="1056"/>
        <end position="1066"/>
    </location>
</feature>
<gene>
    <name evidence="9" type="ORF">CAC42_4397</name>
</gene>
<dbReference type="EC" id="4.1.2.4" evidence="2"/>
<feature type="region of interest" description="Disordered" evidence="8">
    <location>
        <begin position="449"/>
        <end position="653"/>
    </location>
</feature>
<feature type="region of interest" description="Disordered" evidence="8">
    <location>
        <begin position="1212"/>
        <end position="1283"/>
    </location>
</feature>
<feature type="compositionally biased region" description="Basic and acidic residues" evidence="8">
    <location>
        <begin position="496"/>
        <end position="533"/>
    </location>
</feature>
<dbReference type="InterPro" id="IPR028581">
    <property type="entry name" value="DeoC_typeI"/>
</dbReference>
<dbReference type="Proteomes" id="UP000243797">
    <property type="component" value="Unassembled WGS sequence"/>
</dbReference>
<dbReference type="InterPro" id="IPR013785">
    <property type="entry name" value="Aldolase_TIM"/>
</dbReference>
<dbReference type="Gene3D" id="3.20.20.70">
    <property type="entry name" value="Aldolase class I"/>
    <property type="match status" value="1"/>
</dbReference>
<feature type="compositionally biased region" description="Low complexity" evidence="8">
    <location>
        <begin position="964"/>
        <end position="977"/>
    </location>
</feature>
<feature type="compositionally biased region" description="Polar residues" evidence="8">
    <location>
        <begin position="576"/>
        <end position="589"/>
    </location>
</feature>
<evidence type="ECO:0000313" key="10">
    <source>
        <dbReference type="Proteomes" id="UP000243797"/>
    </source>
</evidence>
<dbReference type="HAMAP" id="MF_00114">
    <property type="entry name" value="DeoC_type1"/>
    <property type="match status" value="1"/>
</dbReference>
<dbReference type="InParanoid" id="A0A2K1QLE7"/>
<dbReference type="NCBIfam" id="TIGR00126">
    <property type="entry name" value="deoC"/>
    <property type="match status" value="1"/>
</dbReference>
<comment type="catalytic activity">
    <reaction evidence="7">
        <text>2-deoxy-D-ribose 5-phosphate = D-glyceraldehyde 3-phosphate + acetaldehyde</text>
        <dbReference type="Rhea" id="RHEA:12821"/>
        <dbReference type="ChEBI" id="CHEBI:15343"/>
        <dbReference type="ChEBI" id="CHEBI:59776"/>
        <dbReference type="ChEBI" id="CHEBI:62877"/>
        <dbReference type="EC" id="4.1.2.4"/>
    </reaction>
</comment>
<dbReference type="STRING" id="2082308.A0A2K1QLE7"/>
<feature type="compositionally biased region" description="Low complexity" evidence="8">
    <location>
        <begin position="359"/>
        <end position="374"/>
    </location>
</feature>
<evidence type="ECO:0000256" key="6">
    <source>
        <dbReference type="ARBA" id="ARBA00032755"/>
    </source>
</evidence>
<protein>
    <recommendedName>
        <fullName evidence="2">deoxyribose-phosphate aldolase</fullName>
        <ecNumber evidence="2">4.1.2.4</ecNumber>
    </recommendedName>
    <alternativeName>
        <fullName evidence="6">2-deoxy-D-ribose 5-phosphate aldolase</fullName>
    </alternativeName>
</protein>
<dbReference type="GO" id="GO:0004139">
    <property type="term" value="F:deoxyribose-phosphate aldolase activity"/>
    <property type="evidence" value="ECO:0007669"/>
    <property type="project" value="UniProtKB-EC"/>
</dbReference>
<evidence type="ECO:0000313" key="9">
    <source>
        <dbReference type="EMBL" id="PNS15996.1"/>
    </source>
</evidence>
<evidence type="ECO:0000256" key="3">
    <source>
        <dbReference type="ARBA" id="ARBA00022490"/>
    </source>
</evidence>
<evidence type="ECO:0000256" key="2">
    <source>
        <dbReference type="ARBA" id="ARBA00012515"/>
    </source>
</evidence>
<feature type="compositionally biased region" description="Polar residues" evidence="8">
    <location>
        <begin position="543"/>
        <end position="562"/>
    </location>
</feature>
<keyword evidence="5" id="KW-0704">Schiff base</keyword>
<feature type="compositionally biased region" description="Low complexity" evidence="8">
    <location>
        <begin position="1180"/>
        <end position="1199"/>
    </location>
</feature>
<feature type="region of interest" description="Disordered" evidence="8">
    <location>
        <begin position="308"/>
        <end position="427"/>
    </location>
</feature>
<accession>A0A2K1QLE7</accession>
<feature type="compositionally biased region" description="Polar residues" evidence="8">
    <location>
        <begin position="920"/>
        <end position="932"/>
    </location>
</feature>
<evidence type="ECO:0000256" key="8">
    <source>
        <dbReference type="SAM" id="MobiDB-lite"/>
    </source>
</evidence>
<sequence>MTTRYTDQEWSSIIASTEKVVRTAITQISKAVPPIDSPQLAQTIDHTLLKLDATKAQIDDLCSEARVAGFASVCVRPNYTQQAVNNVKGSVVKVAVVVGFHTGENDLSEKMAETRHAVSHGATELDVVVNRTHLQAGEYGKVYNELAALRSVAPHPVLLKLILETSQLNDSEIIAAAVLARAASFDFIKTSTGFCGHGATVEHVRLMSACCEVLGEAAVGGWAGNGLLAEYKNLVTEAGVAIEQPATPIDENGPPRTKTLVHKMQVKASGGIRTLDDAVKMLEAGATRLGTSGGVWIIKEAQEKAEGRVAKSVNGNTSEYANVSNLRQRPPHNDPHDRYETFTTSTRLPSGPAAFEYIPAATTDRPSSSSDTSSHPLRRTVRRDDQRRPRHQRSQSLDSGSQLQEQTRQYPESVSDSGRLNPHPAVRVGRRTASAILYAVEDALRGPRQFTSDPLEENAQMSDLTGSGNARASNGTSRGSGPVPVTQQGSSSSVRTPRDIMKDRNEREARRRVEQQQLDLDKEERRRSAERRAIAAAAGVTPLTATSQRRPTSGADQGQSVPQRVDPIASGRTPMRTAQQAYPTPSTGATVDEPQPLGRTRGTSARTSEEPRPATSARRPVPSTGIRQSSAPTPAAAQQSSNTANATQPRANASSFPHAFERWEQLSSHWEGLTSYWLHKLESNQDAIARNVPSASAMSRQITDLSAAGANLFHAVVELQRLRASSERKFQRWFFETRTEQEKDRERIAELERSLKAERENREETKRDSEDARRERERSDKMLREIRRELNISKEEARRAWEELGRREQEERERTMSLKEGMPTVVGGVQVVPMHASQSAGVSRQGSQSQRPETRDGRYPVSQDGRTAYTTSEAGRYAPGTAQEYGDYYDDDRPRSANTDPFSDGREGGPTLHHEPDMPSLSTREPQGTATTYAPYVEGSTPATSGSVTTAVPARPAPLASNPGQRTGTTRAGQTAALIGAGTAFDPRDPTGAERDSSPERFYQQPPRSALLHEKPQAVVQRPQASISQNIAEDEGRLASPDAASRAARELRSEPSYVSSVLSTEGTEYEIDERGQLRRDEDGRPLVYRHGRGESGEGTVGRRIPTADEGRAAGQATSGLAAVREGRRSAVEGSEASDDYDVQADVEREQAYRERYGRAYEGDRDRYVGVEAPSPPSALGARTAYSTTAATTAPAPSASGYTYGAGGEVYEDVPATGSQPVASGAGRGRAQNTMAPPPPPSASQGQGGWETLQTRHHHPTRLSDVIEEEEGSVRGSVRASRAG</sequence>
<proteinExistence type="inferred from homology"/>
<feature type="region of interest" description="Disordered" evidence="8">
    <location>
        <begin position="836"/>
        <end position="1148"/>
    </location>
</feature>
<dbReference type="SUPFAM" id="SSF51569">
    <property type="entry name" value="Aldolase"/>
    <property type="match status" value="1"/>
</dbReference>
<feature type="compositionally biased region" description="Basic and acidic residues" evidence="8">
    <location>
        <begin position="1072"/>
        <end position="1084"/>
    </location>
</feature>
<feature type="compositionally biased region" description="Polar residues" evidence="8">
    <location>
        <begin position="864"/>
        <end position="873"/>
    </location>
</feature>
<keyword evidence="4" id="KW-0456">Lyase</keyword>
<dbReference type="Pfam" id="PF01791">
    <property type="entry name" value="DeoC"/>
    <property type="match status" value="1"/>
</dbReference>
<evidence type="ECO:0000256" key="5">
    <source>
        <dbReference type="ARBA" id="ARBA00023270"/>
    </source>
</evidence>
<feature type="compositionally biased region" description="Polar residues" evidence="8">
    <location>
        <begin position="941"/>
        <end position="950"/>
    </location>
</feature>
<dbReference type="InterPro" id="IPR002915">
    <property type="entry name" value="DeoC/FbaB/LacD_aldolase"/>
</dbReference>
<name>A0A2K1QLE7_9PEZI</name>
<feature type="compositionally biased region" description="Polar residues" evidence="8">
    <location>
        <begin position="313"/>
        <end position="327"/>
    </location>
</feature>
<feature type="region of interest" description="Disordered" evidence="8">
    <location>
        <begin position="1167"/>
        <end position="1199"/>
    </location>
</feature>
<dbReference type="GO" id="GO:0005737">
    <property type="term" value="C:cytoplasm"/>
    <property type="evidence" value="ECO:0007669"/>
    <property type="project" value="InterPro"/>
</dbReference>
<evidence type="ECO:0000256" key="1">
    <source>
        <dbReference type="ARBA" id="ARBA00010936"/>
    </source>
</evidence>
<dbReference type="GO" id="GO:0016052">
    <property type="term" value="P:carbohydrate catabolic process"/>
    <property type="evidence" value="ECO:0007669"/>
    <property type="project" value="TreeGrafter"/>
</dbReference>
<dbReference type="EMBL" id="NKHZ01000060">
    <property type="protein sequence ID" value="PNS15996.1"/>
    <property type="molecule type" value="Genomic_DNA"/>
</dbReference>